<evidence type="ECO:0000313" key="2">
    <source>
        <dbReference type="EMBL" id="OEV02484.1"/>
    </source>
</evidence>
<dbReference type="PATRIC" id="fig|518642.10.peg.409"/>
<dbReference type="InterPro" id="IPR038389">
    <property type="entry name" value="PSMG2_sf"/>
</dbReference>
<dbReference type="PIRSF" id="PIRSF028754">
    <property type="entry name" value="UCP028754"/>
    <property type="match status" value="1"/>
</dbReference>
<feature type="region of interest" description="Disordered" evidence="1">
    <location>
        <begin position="309"/>
        <end position="345"/>
    </location>
</feature>
<sequence length="345" mass="37016">MQEPHSGQSVYTWDENGLEAVDAVLGEPDNAGLVMLYHFEGYMDAGEAGEQIVERVTESQPHVTVARFDVDRLVDYRARRPTMTFRKDCWVAYDEPRLDLRLVRDATGAPFLLLSGPEPDVQWEAFTAGVREITERLGVRMSVNFHGIPMGVPHTRPVGLTPHGNRTDLVPGHRALFEEAEIPGSAGGLIELRLAEAGQDVLGVVAHVPHYIARSPYPDAALVIVEAVTSATGLVLPDVAHALRNEALKTQNEIERQLSEGDEDLVAVVRGLEQQYDALAGAETRGSLVAEPSELPSADELGAVFERFLAEREGEREGEGDGQGGGSEGGDGGGSRDGGGPPGTA</sequence>
<reference evidence="2 3" key="1">
    <citation type="journal article" date="2016" name="Front. Microbiol.">
        <title>Comparative Genomics Analysis of Streptomyces Species Reveals Their Adaptation to the Marine Environment and Their Diversity at the Genomic Level.</title>
        <authorList>
            <person name="Tian X."/>
            <person name="Zhang Z."/>
            <person name="Yang T."/>
            <person name="Chen M."/>
            <person name="Li J."/>
            <person name="Chen F."/>
            <person name="Yang J."/>
            <person name="Li W."/>
            <person name="Zhang B."/>
            <person name="Zhang Z."/>
            <person name="Wu J."/>
            <person name="Zhang C."/>
            <person name="Long L."/>
            <person name="Xiao J."/>
        </authorList>
    </citation>
    <scope>NUCLEOTIDE SEQUENCE [LARGE SCALE GENOMIC DNA]</scope>
    <source>
        <strain evidence="2 3">SCSIO 10429</strain>
    </source>
</reference>
<dbReference type="Proteomes" id="UP000176005">
    <property type="component" value="Unassembled WGS sequence"/>
</dbReference>
<feature type="compositionally biased region" description="Gly residues" evidence="1">
    <location>
        <begin position="321"/>
        <end position="345"/>
    </location>
</feature>
<dbReference type="InterPro" id="IPR019151">
    <property type="entry name" value="Proteasome_assmbl_chaperone_2"/>
</dbReference>
<proteinExistence type="predicted"/>
<keyword evidence="3" id="KW-1185">Reference proteome</keyword>
<accession>A0A1E7KF22</accession>
<dbReference type="GO" id="GO:0000502">
    <property type="term" value="C:proteasome complex"/>
    <property type="evidence" value="ECO:0007669"/>
    <property type="project" value="UniProtKB-KW"/>
</dbReference>
<organism evidence="2 3">
    <name type="scientific">Streptomyces nanshensis</name>
    <dbReference type="NCBI Taxonomy" id="518642"/>
    <lineage>
        <taxon>Bacteria</taxon>
        <taxon>Bacillati</taxon>
        <taxon>Actinomycetota</taxon>
        <taxon>Actinomycetes</taxon>
        <taxon>Kitasatosporales</taxon>
        <taxon>Streptomycetaceae</taxon>
        <taxon>Streptomyces</taxon>
    </lineage>
</organism>
<dbReference type="EMBL" id="LJGW01000724">
    <property type="protein sequence ID" value="OEV02484.1"/>
    <property type="molecule type" value="Genomic_DNA"/>
</dbReference>
<feature type="compositionally biased region" description="Basic and acidic residues" evidence="1">
    <location>
        <begin position="309"/>
        <end position="319"/>
    </location>
</feature>
<gene>
    <name evidence="2" type="ORF">AN218_33340</name>
</gene>
<name>A0A1E7KF22_9ACTN</name>
<dbReference type="Gene3D" id="1.10.287.100">
    <property type="match status" value="1"/>
</dbReference>
<dbReference type="Pfam" id="PF09754">
    <property type="entry name" value="PAC2"/>
    <property type="match status" value="1"/>
</dbReference>
<dbReference type="AlphaFoldDB" id="A0A1E7KF22"/>
<dbReference type="InterPro" id="IPR008492">
    <property type="entry name" value="Rv2714-like"/>
</dbReference>
<comment type="caution">
    <text evidence="2">The sequence shown here is derived from an EMBL/GenBank/DDBJ whole genome shotgun (WGS) entry which is preliminary data.</text>
</comment>
<evidence type="ECO:0000256" key="1">
    <source>
        <dbReference type="SAM" id="MobiDB-lite"/>
    </source>
</evidence>
<dbReference type="SUPFAM" id="SSF159659">
    <property type="entry name" value="Cgl1923-like"/>
    <property type="match status" value="1"/>
</dbReference>
<dbReference type="Gene3D" id="3.40.50.10900">
    <property type="entry name" value="PAC-like subunit"/>
    <property type="match status" value="1"/>
</dbReference>
<protein>
    <submittedName>
        <fullName evidence="2">Proteasome protein</fullName>
    </submittedName>
</protein>
<evidence type="ECO:0000313" key="3">
    <source>
        <dbReference type="Proteomes" id="UP000176005"/>
    </source>
</evidence>
<keyword evidence="2" id="KW-0647">Proteasome</keyword>